<reference evidence="4" key="1">
    <citation type="journal article" date="2015" name="Genome Announc.">
        <title>High-Quality Draft Genome Sequence of Desulfovibrio carbinoliphilus FW-101-2B, an Organic Acid-Oxidizing Sulfate-Reducing Bacterium Isolated from Uranium(VI)-Contaminated Groundwater.</title>
        <authorList>
            <person name="Ramsay B.D."/>
            <person name="Hwang C."/>
            <person name="Woo H.L."/>
            <person name="Carroll S.L."/>
            <person name="Lucas S."/>
            <person name="Han J."/>
            <person name="Lapidus A.L."/>
            <person name="Cheng J.F."/>
            <person name="Goodwin L.A."/>
            <person name="Pitluck S."/>
            <person name="Peters L."/>
            <person name="Chertkov O."/>
            <person name="Held B."/>
            <person name="Detter J.C."/>
            <person name="Han C.S."/>
            <person name="Tapia R."/>
            <person name="Land M.L."/>
            <person name="Hauser L.J."/>
            <person name="Kyrpides N.C."/>
            <person name="Ivanova N.N."/>
            <person name="Mikhailova N."/>
            <person name="Pagani I."/>
            <person name="Woyke T."/>
            <person name="Arkin A.P."/>
            <person name="Dehal P."/>
            <person name="Chivian D."/>
            <person name="Criddle C.S."/>
            <person name="Wu W."/>
            <person name="Chakraborty R."/>
            <person name="Hazen T.C."/>
            <person name="Fields M.W."/>
        </authorList>
    </citation>
    <scope>NUCLEOTIDE SEQUENCE [LARGE SCALE GENOMIC DNA]</scope>
    <source>
        <strain evidence="4">FW-101-2B</strain>
    </source>
</reference>
<dbReference type="Pfam" id="PF17129">
    <property type="entry name" value="Peptidase_M99_C"/>
    <property type="match status" value="1"/>
</dbReference>
<feature type="domain" description="D,L-carboxypeptidase peptidase" evidence="1">
    <location>
        <begin position="35"/>
        <end position="263"/>
    </location>
</feature>
<dbReference type="HOGENOM" id="CLU_632596_0_0_7"/>
<dbReference type="EMBL" id="CM001368">
    <property type="protein sequence ID" value="EHJ47965.1"/>
    <property type="molecule type" value="Genomic_DNA"/>
</dbReference>
<dbReference type="CDD" id="cd06243">
    <property type="entry name" value="M14_CP_Csd4-like"/>
    <property type="match status" value="1"/>
</dbReference>
<evidence type="ECO:0000313" key="4">
    <source>
        <dbReference type="Proteomes" id="UP000004662"/>
    </source>
</evidence>
<keyword evidence="4" id="KW-1185">Reference proteome</keyword>
<dbReference type="STRING" id="694327.DFW101_1959"/>
<proteinExistence type="predicted"/>
<gene>
    <name evidence="3" type="ORF">DFW101_1959</name>
</gene>
<dbReference type="AlphaFoldDB" id="G7Q6N0"/>
<sequence>MRYVLTALLLVVALAATAFGGNLDFTLHKLDSGRPGPTILVIGGIQGDEPGGFFTAALLVSHYKIKTGSVWVVPNLNFLSIIHNSRGMHGDMNRKFADLDAKDPEYEAVQKIKGIIADKRIDAVLHLHDGWGFYSPTYVDEWRCPQRWGQSVIIDQDAVDAPRFGNLRELAEKAAADANLRLYEPLHAYHVKNTHTHDLNSETAKEMSKTLTYFAIGNGKPAFGIEGSKNLTPIESTYYHLAVIESFLASFGIEFERTFELGAPQVGEALQSNVAVSFFDDKVYLDLRNARERLRYIPLKKDSAVEYRPASPIMALVSAEKSLKVYFGNKNVTEIDPQYFEFDSSIHQIPMDLDGEKQGVPFGRVVTVAKNFRIEPGPDYRANVIGFSKPGLADEAGVTLGRADLQPGYSVDKAGSIYRVEIYKGEKFCGMVLVSFKADTPRLAKDDKLLKRLKATGAIALGR</sequence>
<dbReference type="OrthoDB" id="10830at2"/>
<dbReference type="Pfam" id="PF17033">
    <property type="entry name" value="Peptidase_M99"/>
    <property type="match status" value="1"/>
</dbReference>
<evidence type="ECO:0000259" key="1">
    <source>
        <dbReference type="Pfam" id="PF17033"/>
    </source>
</evidence>
<dbReference type="InterPro" id="IPR033397">
    <property type="entry name" value="Metallo_peptidase_C"/>
</dbReference>
<dbReference type="InterPro" id="IPR031489">
    <property type="entry name" value="Peptidase_M99"/>
</dbReference>
<name>G7Q6N0_9BACT</name>
<accession>G7Q6N0</accession>
<dbReference type="Proteomes" id="UP000004662">
    <property type="component" value="Chromosome"/>
</dbReference>
<dbReference type="SUPFAM" id="SSF53187">
    <property type="entry name" value="Zn-dependent exopeptidases"/>
    <property type="match status" value="1"/>
</dbReference>
<protein>
    <submittedName>
        <fullName evidence="3">Succinylglutamate desuccinylase/aspartoacylase</fullName>
    </submittedName>
</protein>
<organism evidence="3 4">
    <name type="scientific">Solidesulfovibrio carbinoliphilus subsp. oakridgensis</name>
    <dbReference type="NCBI Taxonomy" id="694327"/>
    <lineage>
        <taxon>Bacteria</taxon>
        <taxon>Pseudomonadati</taxon>
        <taxon>Thermodesulfobacteriota</taxon>
        <taxon>Desulfovibrionia</taxon>
        <taxon>Desulfovibrionales</taxon>
        <taxon>Desulfovibrionaceae</taxon>
        <taxon>Solidesulfovibrio</taxon>
    </lineage>
</organism>
<evidence type="ECO:0000313" key="3">
    <source>
        <dbReference type="EMBL" id="EHJ47965.1"/>
    </source>
</evidence>
<dbReference type="Gene3D" id="3.40.630.10">
    <property type="entry name" value="Zn peptidases"/>
    <property type="match status" value="1"/>
</dbReference>
<evidence type="ECO:0000259" key="2">
    <source>
        <dbReference type="Pfam" id="PF17129"/>
    </source>
</evidence>
<dbReference type="eggNOG" id="COG3608">
    <property type="taxonomic scope" value="Bacteria"/>
</dbReference>
<dbReference type="RefSeq" id="WP_009181350.1">
    <property type="nucleotide sequence ID" value="NZ_CM001368.1"/>
</dbReference>
<feature type="domain" description="Metallo-carboxypeptidase C-terminal" evidence="2">
    <location>
        <begin position="342"/>
        <end position="436"/>
    </location>
</feature>